<evidence type="ECO:0000313" key="1">
    <source>
        <dbReference type="EMBL" id="KJV68841.1"/>
    </source>
</evidence>
<accession>A0A0F3NM32</accession>
<keyword evidence="2" id="KW-1185">Reference proteome</keyword>
<dbReference type="AlphaFoldDB" id="A0A0F3NM32"/>
<sequence>MCRGGEGIVNRSSLGHTQILFGKIEKNLKDIFMKIMAM</sequence>
<reference evidence="1 2" key="1">
    <citation type="submission" date="2015-02" db="EMBL/GenBank/DDBJ databases">
        <title>Genome Sequencing of Rickettsiales.</title>
        <authorList>
            <person name="Daugherty S.C."/>
            <person name="Su Q."/>
            <person name="Abolude K."/>
            <person name="Beier-Sexton M."/>
            <person name="Carlyon J.A."/>
            <person name="Carter R."/>
            <person name="Day N.P."/>
            <person name="Dumler S.J."/>
            <person name="Dyachenko V."/>
            <person name="Godinez A."/>
            <person name="Kurtti T.J."/>
            <person name="Lichay M."/>
            <person name="Mullins K.E."/>
            <person name="Ott S."/>
            <person name="Pappas-Brown V."/>
            <person name="Paris D.H."/>
            <person name="Patel P."/>
            <person name="Richards A.L."/>
            <person name="Sadzewicz L."/>
            <person name="Sears K."/>
            <person name="Seidman D."/>
            <person name="Sengamalay N."/>
            <person name="Stenos J."/>
            <person name="Tallon L.J."/>
            <person name="Vincent G."/>
            <person name="Fraser C.M."/>
            <person name="Munderloh U."/>
            <person name="Dunning-Hotopp J.C."/>
        </authorList>
    </citation>
    <scope>NUCLEOTIDE SEQUENCE [LARGE SCALE GENOMIC DNA]</scope>
    <source>
        <strain evidence="1 2">RAC413</strain>
    </source>
</reference>
<dbReference type="EMBL" id="LANX01000001">
    <property type="protein sequence ID" value="KJV68841.1"/>
    <property type="molecule type" value="Genomic_DNA"/>
</dbReference>
<organism evidence="1 2">
    <name type="scientific">Candidatus Neoehrlichia procyonis str. RAC413</name>
    <dbReference type="NCBI Taxonomy" id="1359163"/>
    <lineage>
        <taxon>Bacteria</taxon>
        <taxon>Pseudomonadati</taxon>
        <taxon>Pseudomonadota</taxon>
        <taxon>Alphaproteobacteria</taxon>
        <taxon>Rickettsiales</taxon>
        <taxon>Anaplasmataceae</taxon>
        <taxon>Candidatus Neoehrlichia</taxon>
    </lineage>
</organism>
<gene>
    <name evidence="1" type="ORF">NLO413_0207</name>
</gene>
<dbReference type="Proteomes" id="UP000033562">
    <property type="component" value="Unassembled WGS sequence"/>
</dbReference>
<comment type="caution">
    <text evidence="1">The sequence shown here is derived from an EMBL/GenBank/DDBJ whole genome shotgun (WGS) entry which is preliminary data.</text>
</comment>
<name>A0A0F3NM32_9RICK</name>
<protein>
    <submittedName>
        <fullName evidence="1">Uncharacterized protein</fullName>
    </submittedName>
</protein>
<proteinExistence type="predicted"/>
<evidence type="ECO:0000313" key="2">
    <source>
        <dbReference type="Proteomes" id="UP000033562"/>
    </source>
</evidence>